<dbReference type="AlphaFoldDB" id="A0A9X2SWU3"/>
<evidence type="ECO:0000313" key="1">
    <source>
        <dbReference type="EMBL" id="MCR6509551.1"/>
    </source>
</evidence>
<dbReference type="EMBL" id="JAMZEE010000049">
    <property type="protein sequence ID" value="MCR6509551.1"/>
    <property type="molecule type" value="Genomic_DNA"/>
</dbReference>
<sequence>FAIGFFRSLGLGKEKRKKTSGKIWKLCFKNLRLSSHSFVIVTEQSWCKMSFFWKNGHFSSFLSIQYQIDFCNFGVNLIEREKITQLIL</sequence>
<protein>
    <submittedName>
        <fullName evidence="1">Uncharacterized protein</fullName>
    </submittedName>
</protein>
<reference evidence="1" key="1">
    <citation type="journal article" date="2022" name="Arch. Microbiol.">
        <title>Bacteroides muris sp. nov. isolated from the cecum of wild-derived house mice.</title>
        <authorList>
            <person name="Fokt H."/>
            <person name="Unni R."/>
            <person name="Repnik U."/>
            <person name="Schmitz R.A."/>
            <person name="Bramkamp M."/>
            <person name="Baines J.F."/>
            <person name="Unterweger D."/>
        </authorList>
    </citation>
    <scope>NUCLEOTIDE SEQUENCE</scope>
    <source>
        <strain evidence="1">KH569_7</strain>
    </source>
</reference>
<organism evidence="1 2">
    <name type="scientific">Bacteroides muris</name>
    <name type="common">ex Fokt et al. 2023</name>
    <dbReference type="NCBI Taxonomy" id="2937417"/>
    <lineage>
        <taxon>Bacteria</taxon>
        <taxon>Pseudomonadati</taxon>
        <taxon>Bacteroidota</taxon>
        <taxon>Bacteroidia</taxon>
        <taxon>Bacteroidales</taxon>
        <taxon>Bacteroidaceae</taxon>
        <taxon>Bacteroides</taxon>
    </lineage>
</organism>
<proteinExistence type="predicted"/>
<feature type="non-terminal residue" evidence="1">
    <location>
        <position position="1"/>
    </location>
</feature>
<name>A0A9X2SWU3_9BACE</name>
<evidence type="ECO:0000313" key="2">
    <source>
        <dbReference type="Proteomes" id="UP001143810"/>
    </source>
</evidence>
<gene>
    <name evidence="1" type="ORF">M1B78_15645</name>
</gene>
<reference evidence="1" key="2">
    <citation type="submission" date="2022-04" db="EMBL/GenBank/DDBJ databases">
        <authorList>
            <person name="Fokt H."/>
            <person name="Baines J."/>
        </authorList>
    </citation>
    <scope>NUCLEOTIDE SEQUENCE</scope>
    <source>
        <strain evidence="1">KH569_7</strain>
    </source>
</reference>
<comment type="caution">
    <text evidence="1">The sequence shown here is derived from an EMBL/GenBank/DDBJ whole genome shotgun (WGS) entry which is preliminary data.</text>
</comment>
<dbReference type="Proteomes" id="UP001143810">
    <property type="component" value="Unassembled WGS sequence"/>
</dbReference>
<dbReference type="RefSeq" id="WP_257941180.1">
    <property type="nucleotide sequence ID" value="NZ_JAMZEE010000049.1"/>
</dbReference>
<accession>A0A9X2SWU3</accession>